<keyword evidence="1 2" id="KW-0732">Signal</keyword>
<evidence type="ECO:0000313" key="5">
    <source>
        <dbReference type="EMBL" id="HFC91445.1"/>
    </source>
</evidence>
<dbReference type="InterPro" id="IPR019554">
    <property type="entry name" value="Soluble_ligand-bd"/>
</dbReference>
<dbReference type="PANTHER" id="PTHR33619">
    <property type="entry name" value="POLYSACCHARIDE EXPORT PROTEIN GFCE-RELATED"/>
    <property type="match status" value="1"/>
</dbReference>
<feature type="signal peptide" evidence="2">
    <location>
        <begin position="1"/>
        <end position="28"/>
    </location>
</feature>
<accession>A0A7V2WU60</accession>
<dbReference type="Gene3D" id="3.30.1950.10">
    <property type="entry name" value="wza like domain"/>
    <property type="match status" value="1"/>
</dbReference>
<dbReference type="InterPro" id="IPR003715">
    <property type="entry name" value="Poly_export_N"/>
</dbReference>
<feature type="domain" description="Soluble ligand binding" evidence="4">
    <location>
        <begin position="443"/>
        <end position="491"/>
    </location>
</feature>
<dbReference type="EMBL" id="DRMS01000051">
    <property type="protein sequence ID" value="HFC91445.1"/>
    <property type="molecule type" value="Genomic_DNA"/>
</dbReference>
<proteinExistence type="predicted"/>
<organism evidence="5">
    <name type="scientific">Leucothrix mucor</name>
    <dbReference type="NCBI Taxonomy" id="45248"/>
    <lineage>
        <taxon>Bacteria</taxon>
        <taxon>Pseudomonadati</taxon>
        <taxon>Pseudomonadota</taxon>
        <taxon>Gammaproteobacteria</taxon>
        <taxon>Thiotrichales</taxon>
        <taxon>Thiotrichaceae</taxon>
        <taxon>Leucothrix</taxon>
    </lineage>
</organism>
<dbReference type="Gene3D" id="3.10.560.10">
    <property type="entry name" value="Outer membrane lipoprotein wza domain like"/>
    <property type="match status" value="2"/>
</dbReference>
<dbReference type="Pfam" id="PF02563">
    <property type="entry name" value="Poly_export"/>
    <property type="match status" value="1"/>
</dbReference>
<evidence type="ECO:0000256" key="2">
    <source>
        <dbReference type="SAM" id="SignalP"/>
    </source>
</evidence>
<name>A0A7V2WU60_LEUMU</name>
<evidence type="ECO:0000259" key="4">
    <source>
        <dbReference type="Pfam" id="PF10531"/>
    </source>
</evidence>
<dbReference type="GO" id="GO:0015159">
    <property type="term" value="F:polysaccharide transmembrane transporter activity"/>
    <property type="evidence" value="ECO:0007669"/>
    <property type="project" value="InterPro"/>
</dbReference>
<gene>
    <name evidence="5" type="ORF">ENJ51_01385</name>
</gene>
<dbReference type="Proteomes" id="UP000885750">
    <property type="component" value="Unassembled WGS sequence"/>
</dbReference>
<dbReference type="InterPro" id="IPR049712">
    <property type="entry name" value="Poly_export"/>
</dbReference>
<dbReference type="Pfam" id="PF10531">
    <property type="entry name" value="SLBB"/>
    <property type="match status" value="1"/>
</dbReference>
<evidence type="ECO:0000256" key="1">
    <source>
        <dbReference type="ARBA" id="ARBA00022729"/>
    </source>
</evidence>
<protein>
    <submittedName>
        <fullName evidence="5">Polysaccharide export protein</fullName>
    </submittedName>
</protein>
<dbReference type="AlphaFoldDB" id="A0A7V2WU60"/>
<evidence type="ECO:0000259" key="3">
    <source>
        <dbReference type="Pfam" id="PF02563"/>
    </source>
</evidence>
<feature type="chain" id="PRO_5030751536" evidence="2">
    <location>
        <begin position="29"/>
        <end position="540"/>
    </location>
</feature>
<dbReference type="PANTHER" id="PTHR33619:SF3">
    <property type="entry name" value="POLYSACCHARIDE EXPORT PROTEIN GFCE-RELATED"/>
    <property type="match status" value="1"/>
</dbReference>
<feature type="domain" description="Polysaccharide export protein N-terminal" evidence="3">
    <location>
        <begin position="65"/>
        <end position="142"/>
    </location>
</feature>
<sequence length="540" mass="59621">MSMICMKKYFQLAVVVLTLFSFSGLLKAETTNTIARGQAVKRLAYMPFGSNIFTGNFATQKHTSVDPNYQLIAGDKVSLHIWGVAEAVQADQVVTVDANGKLFIPKIGTVQAAGVKASNLQSVVKNKLRERYKAGVEVYVNVLTSAPLRVFVTGAVLRPGQYAGSPTDSVISFLQQAGGIDSIRGSYRNIRIMRGNRAVKTVDLYAFLLWGKLPHWKFRDGDTLLVGQQGGTVNVEGEVRGKFSFEFGGRSTRGIEVIKYARPYKKASNVIVSGTRRGKPWSNYISINRFKGTYIMDGDTLRFITDAKLKTMSVRIEGSHLGSSYYSIKRGTRLKELLDYVSVDPNEADIANIYLKRKSVALRQKENLDKSIFRLERAVLTTPAASDTEALIRAKEAGLILQFVKHAKQVKVDGRVVVSDNGHISNIRLEENDVIVIPKKSDVVIISGEVQMPQSIVYASNATVYGYIQRAGGFTERAEKRKIVIVKPNGQVLMGGNLKVSPGDEIMVFPKIDEKIMQFNKDIMAIIFQIATSAKAVGIF</sequence>
<reference evidence="5" key="1">
    <citation type="journal article" date="2020" name="mSystems">
        <title>Genome- and Community-Level Interaction Insights into Carbon Utilization and Element Cycling Functions of Hydrothermarchaeota in Hydrothermal Sediment.</title>
        <authorList>
            <person name="Zhou Z."/>
            <person name="Liu Y."/>
            <person name="Xu W."/>
            <person name="Pan J."/>
            <person name="Luo Z.H."/>
            <person name="Li M."/>
        </authorList>
    </citation>
    <scope>NUCLEOTIDE SEQUENCE [LARGE SCALE GENOMIC DNA]</scope>
    <source>
        <strain evidence="5">HyVt-493</strain>
    </source>
</reference>
<comment type="caution">
    <text evidence="5">The sequence shown here is derived from an EMBL/GenBank/DDBJ whole genome shotgun (WGS) entry which is preliminary data.</text>
</comment>